<accession>A0A412W785</accession>
<protein>
    <recommendedName>
        <fullName evidence="5">6-bladed beta-propeller</fullName>
    </recommendedName>
</protein>
<dbReference type="RefSeq" id="WP_118102541.1">
    <property type="nucleotide sequence ID" value="NZ_QRYW01000039.1"/>
</dbReference>
<dbReference type="EMBL" id="QRYW01000039">
    <property type="protein sequence ID" value="RGV20578.1"/>
    <property type="molecule type" value="Genomic_DNA"/>
</dbReference>
<sequence>MKTNFSLSYQPPIDIFETARLPESDFILYYSSLQVSSEYIYALYVNKKDNLFSHAEGETEIHVFNWEGAPIAKIRIPDNIIYFTVDEKHRYIYGLKGNEELYRYKFEI</sequence>
<evidence type="ECO:0000313" key="4">
    <source>
        <dbReference type="Proteomes" id="UP000284434"/>
    </source>
</evidence>
<proteinExistence type="predicted"/>
<dbReference type="EMBL" id="QSCO01000001">
    <property type="protein sequence ID" value="RGY09736.1"/>
    <property type="molecule type" value="Genomic_DNA"/>
</dbReference>
<dbReference type="Proteomes" id="UP000284434">
    <property type="component" value="Unassembled WGS sequence"/>
</dbReference>
<comment type="caution">
    <text evidence="1">The sequence shown here is derived from an EMBL/GenBank/DDBJ whole genome shotgun (WGS) entry which is preliminary data.</text>
</comment>
<name>A0A412W785_9BACT</name>
<dbReference type="AlphaFoldDB" id="A0A412W785"/>
<evidence type="ECO:0000313" key="2">
    <source>
        <dbReference type="EMBL" id="RGY09736.1"/>
    </source>
</evidence>
<dbReference type="Pfam" id="PF15869">
    <property type="entry name" value="TolB_like"/>
    <property type="match status" value="1"/>
</dbReference>
<evidence type="ECO:0000313" key="3">
    <source>
        <dbReference type="Proteomes" id="UP000283426"/>
    </source>
</evidence>
<reference evidence="3 4" key="1">
    <citation type="submission" date="2018-08" db="EMBL/GenBank/DDBJ databases">
        <title>A genome reference for cultivated species of the human gut microbiota.</title>
        <authorList>
            <person name="Zou Y."/>
            <person name="Xue W."/>
            <person name="Luo G."/>
        </authorList>
    </citation>
    <scope>NUCLEOTIDE SEQUENCE [LARGE SCALE GENOMIC DNA]</scope>
    <source>
        <strain evidence="1 3">AF14-6AC</strain>
        <strain evidence="2 4">OF03-11</strain>
    </source>
</reference>
<evidence type="ECO:0000313" key="1">
    <source>
        <dbReference type="EMBL" id="RGV20578.1"/>
    </source>
</evidence>
<evidence type="ECO:0008006" key="5">
    <source>
        <dbReference type="Google" id="ProtNLM"/>
    </source>
</evidence>
<dbReference type="Proteomes" id="UP000283426">
    <property type="component" value="Unassembled WGS sequence"/>
</dbReference>
<gene>
    <name evidence="1" type="ORF">DWW24_16120</name>
    <name evidence="2" type="ORF">DXA53_00065</name>
</gene>
<organism evidence="1 3">
    <name type="scientific">Odoribacter splanchnicus</name>
    <dbReference type="NCBI Taxonomy" id="28118"/>
    <lineage>
        <taxon>Bacteria</taxon>
        <taxon>Pseudomonadati</taxon>
        <taxon>Bacteroidota</taxon>
        <taxon>Bacteroidia</taxon>
        <taxon>Bacteroidales</taxon>
        <taxon>Odoribacteraceae</taxon>
        <taxon>Odoribacter</taxon>
    </lineage>
</organism>